<dbReference type="CDD" id="cd03817">
    <property type="entry name" value="GT4_UGDG-like"/>
    <property type="match status" value="1"/>
</dbReference>
<dbReference type="Gene3D" id="3.40.50.2000">
    <property type="entry name" value="Glycogen Phosphorylase B"/>
    <property type="match status" value="2"/>
</dbReference>
<dbReference type="SUPFAM" id="SSF53756">
    <property type="entry name" value="UDP-Glycosyltransferase/glycogen phosphorylase"/>
    <property type="match status" value="1"/>
</dbReference>
<evidence type="ECO:0000313" key="4">
    <source>
        <dbReference type="Proteomes" id="UP000237006"/>
    </source>
</evidence>
<proteinExistence type="predicted"/>
<dbReference type="AlphaFoldDB" id="A0A2H0TKD2"/>
<dbReference type="Pfam" id="PF00534">
    <property type="entry name" value="Glycos_transf_1"/>
    <property type="match status" value="1"/>
</dbReference>
<dbReference type="PANTHER" id="PTHR45947">
    <property type="entry name" value="SULFOQUINOVOSYL TRANSFERASE SQD2"/>
    <property type="match status" value="1"/>
</dbReference>
<dbReference type="InterPro" id="IPR028098">
    <property type="entry name" value="Glyco_trans_4-like_N"/>
</dbReference>
<dbReference type="Pfam" id="PF13439">
    <property type="entry name" value="Glyco_transf_4"/>
    <property type="match status" value="1"/>
</dbReference>
<organism evidence="3 4">
    <name type="scientific">Candidatus Nealsonbacteria bacterium CG10_big_fil_rev_8_21_14_0_10_36_228</name>
    <dbReference type="NCBI Taxonomy" id="1974708"/>
    <lineage>
        <taxon>Bacteria</taxon>
        <taxon>Candidatus Nealsoniibacteriota</taxon>
    </lineage>
</organism>
<dbReference type="InterPro" id="IPR001296">
    <property type="entry name" value="Glyco_trans_1"/>
</dbReference>
<evidence type="ECO:0000313" key="3">
    <source>
        <dbReference type="EMBL" id="PIR72301.1"/>
    </source>
</evidence>
<dbReference type="InterPro" id="IPR050194">
    <property type="entry name" value="Glycosyltransferase_grp1"/>
</dbReference>
<dbReference type="EMBL" id="PFCI01000015">
    <property type="protein sequence ID" value="PIR72301.1"/>
    <property type="molecule type" value="Genomic_DNA"/>
</dbReference>
<feature type="domain" description="Glycosyl transferase family 1" evidence="1">
    <location>
        <begin position="202"/>
        <end position="367"/>
    </location>
</feature>
<gene>
    <name evidence="3" type="ORF">COU41_00605</name>
</gene>
<dbReference type="PANTHER" id="PTHR45947:SF3">
    <property type="entry name" value="SULFOQUINOVOSYL TRANSFERASE SQD2"/>
    <property type="match status" value="1"/>
</dbReference>
<dbReference type="Proteomes" id="UP000237006">
    <property type="component" value="Unassembled WGS sequence"/>
</dbReference>
<comment type="caution">
    <text evidence="3">The sequence shown here is derived from an EMBL/GenBank/DDBJ whole genome shotgun (WGS) entry which is preliminary data.</text>
</comment>
<accession>A0A2H0TKD2</accession>
<evidence type="ECO:0000259" key="2">
    <source>
        <dbReference type="Pfam" id="PF13439"/>
    </source>
</evidence>
<reference evidence="4" key="1">
    <citation type="submission" date="2017-09" db="EMBL/GenBank/DDBJ databases">
        <title>Depth-based differentiation of microbial function through sediment-hosted aquifers and enrichment of novel symbionts in the deep terrestrial subsurface.</title>
        <authorList>
            <person name="Probst A.J."/>
            <person name="Ladd B."/>
            <person name="Jarett J.K."/>
            <person name="Geller-Mcgrath D.E."/>
            <person name="Sieber C.M.K."/>
            <person name="Emerson J.B."/>
            <person name="Anantharaman K."/>
            <person name="Thomas B.C."/>
            <person name="Malmstrom R."/>
            <person name="Stieglmeier M."/>
            <person name="Klingl A."/>
            <person name="Woyke T."/>
            <person name="Ryan C.M."/>
            <person name="Banfield J.F."/>
        </authorList>
    </citation>
    <scope>NUCLEOTIDE SEQUENCE [LARGE SCALE GENOMIC DNA]</scope>
</reference>
<protein>
    <submittedName>
        <fullName evidence="3">Glycosyltransferase family 4 protein</fullName>
    </submittedName>
</protein>
<name>A0A2H0TKD2_9BACT</name>
<sequence length="391" mass="44705">MMCYNNLMKIGFFTDTYLPVVNGVEISIETFRKSLGKMGHKVFIYAPYTPGYKDKNPNVFRFQSIRVIKKPEMRLAFPFLPKDHFGKILDFKLDIAHSHTPFSMGLLAKYIADHQKIPLVYTHHTHYPEYAKFYMKEKIISPLLGRFLSAWYSNLSNTIIVPSYKMKRLLKEYGVKKKKPIYVLPTGVNVKIFKESKKAGLKIKEELGIAKKNKVLIFVGRMGKEKNPGFLLKATKEVLKKRNVILLMVGDGPFLNGLKEMAKKLGIEKNTIFTGAIPYQKIPAYYQASDIFVFSSLTETQGIVILEALACGLPVVALKDDAFKGIIINNKNGFLIKKPWPENFAKKILEILKKPFLYKRFSISSRKIAKDFSAANQAKKLINIYKSLIEI</sequence>
<dbReference type="GO" id="GO:0016757">
    <property type="term" value="F:glycosyltransferase activity"/>
    <property type="evidence" value="ECO:0007669"/>
    <property type="project" value="InterPro"/>
</dbReference>
<evidence type="ECO:0000259" key="1">
    <source>
        <dbReference type="Pfam" id="PF00534"/>
    </source>
</evidence>
<feature type="domain" description="Glycosyltransferase subfamily 4-like N-terminal" evidence="2">
    <location>
        <begin position="21"/>
        <end position="190"/>
    </location>
</feature>
<keyword evidence="3" id="KW-0808">Transferase</keyword>